<name>A0A917YM33_9RHOB</name>
<evidence type="ECO:0000259" key="2">
    <source>
        <dbReference type="Pfam" id="PF01557"/>
    </source>
</evidence>
<dbReference type="PANTHER" id="PTHR11820">
    <property type="entry name" value="ACYLPYRUVASE"/>
    <property type="match status" value="1"/>
</dbReference>
<comment type="caution">
    <text evidence="3">The sequence shown here is derived from an EMBL/GenBank/DDBJ whole genome shotgun (WGS) entry which is preliminary data.</text>
</comment>
<feature type="domain" description="Fumarylacetoacetase-like C-terminal" evidence="2">
    <location>
        <begin position="27"/>
        <end position="227"/>
    </location>
</feature>
<dbReference type="AlphaFoldDB" id="A0A917YM33"/>
<sequence>MAYVLPPASTPSLPIAGSADRFAVRRIYCVGRNYAEHAREMGHDPDREPPFFFSKPADALLTDGGSLPYPPMTDDLHFEAELVVALGLGGANIPAADALTHVWGYAAGNDFTRRDLQAAAKKLGRPWDMAKGFDHSAACGVLVPVAQVVNLAQGNIRLSVDGELRQDAGLADMIWPVTEIIAALSRMVTLAPGDLIYTGTPAGVGRVQRGQVVKVEIDGLPALVTPVI</sequence>
<dbReference type="GO" id="GO:0018773">
    <property type="term" value="F:acetylpyruvate hydrolase activity"/>
    <property type="evidence" value="ECO:0007669"/>
    <property type="project" value="TreeGrafter"/>
</dbReference>
<protein>
    <submittedName>
        <fullName evidence="3">Fumarylacetoacetase</fullName>
    </submittedName>
</protein>
<dbReference type="OrthoDB" id="5197601at2"/>
<dbReference type="SUPFAM" id="SSF56529">
    <property type="entry name" value="FAH"/>
    <property type="match status" value="1"/>
</dbReference>
<dbReference type="GO" id="GO:0046872">
    <property type="term" value="F:metal ion binding"/>
    <property type="evidence" value="ECO:0007669"/>
    <property type="project" value="UniProtKB-KW"/>
</dbReference>
<dbReference type="EMBL" id="BMLP01000007">
    <property type="protein sequence ID" value="GGO36445.1"/>
    <property type="molecule type" value="Genomic_DNA"/>
</dbReference>
<evidence type="ECO:0000313" key="4">
    <source>
        <dbReference type="Proteomes" id="UP000598196"/>
    </source>
</evidence>
<organism evidence="3 4">
    <name type="scientific">Gemmobacter aquaticus</name>
    <dbReference type="NCBI Taxonomy" id="490185"/>
    <lineage>
        <taxon>Bacteria</taxon>
        <taxon>Pseudomonadati</taxon>
        <taxon>Pseudomonadota</taxon>
        <taxon>Alphaproteobacteria</taxon>
        <taxon>Rhodobacterales</taxon>
        <taxon>Paracoccaceae</taxon>
        <taxon>Gemmobacter</taxon>
    </lineage>
</organism>
<dbReference type="InterPro" id="IPR011234">
    <property type="entry name" value="Fumarylacetoacetase-like_C"/>
</dbReference>
<proteinExistence type="predicted"/>
<dbReference type="InterPro" id="IPR036663">
    <property type="entry name" value="Fumarylacetoacetase_C_sf"/>
</dbReference>
<gene>
    <name evidence="3" type="ORF">GCM10010991_30430</name>
</gene>
<evidence type="ECO:0000313" key="3">
    <source>
        <dbReference type="EMBL" id="GGO36445.1"/>
    </source>
</evidence>
<keyword evidence="1" id="KW-0479">Metal-binding</keyword>
<dbReference type="PANTHER" id="PTHR11820:SF90">
    <property type="entry name" value="FLUTATHIONE S-TRANSFERASE"/>
    <property type="match status" value="1"/>
</dbReference>
<dbReference type="Pfam" id="PF01557">
    <property type="entry name" value="FAA_hydrolase"/>
    <property type="match status" value="1"/>
</dbReference>
<reference evidence="3 4" key="1">
    <citation type="journal article" date="2014" name="Int. J. Syst. Evol. Microbiol.">
        <title>Complete genome sequence of Corynebacterium casei LMG S-19264T (=DSM 44701T), isolated from a smear-ripened cheese.</title>
        <authorList>
            <consortium name="US DOE Joint Genome Institute (JGI-PGF)"/>
            <person name="Walter F."/>
            <person name="Albersmeier A."/>
            <person name="Kalinowski J."/>
            <person name="Ruckert C."/>
        </authorList>
    </citation>
    <scope>NUCLEOTIDE SEQUENCE [LARGE SCALE GENOMIC DNA]</scope>
    <source>
        <strain evidence="3 4">CGMCC 1.7029</strain>
    </source>
</reference>
<evidence type="ECO:0000256" key="1">
    <source>
        <dbReference type="ARBA" id="ARBA00022723"/>
    </source>
</evidence>
<keyword evidence="4" id="KW-1185">Reference proteome</keyword>
<dbReference type="RefSeq" id="WP_146287740.1">
    <property type="nucleotide sequence ID" value="NZ_BMLP01000007.1"/>
</dbReference>
<dbReference type="Gene3D" id="3.90.850.10">
    <property type="entry name" value="Fumarylacetoacetase-like, C-terminal domain"/>
    <property type="match status" value="1"/>
</dbReference>
<dbReference type="Proteomes" id="UP000598196">
    <property type="component" value="Unassembled WGS sequence"/>
</dbReference>
<accession>A0A917YM33</accession>